<organism evidence="5 6">
    <name type="scientific">Avibacterium volantium</name>
    <name type="common">Pasteurella volantium</name>
    <dbReference type="NCBI Taxonomy" id="762"/>
    <lineage>
        <taxon>Bacteria</taxon>
        <taxon>Pseudomonadati</taxon>
        <taxon>Pseudomonadota</taxon>
        <taxon>Gammaproteobacteria</taxon>
        <taxon>Pasteurellales</taxon>
        <taxon>Pasteurellaceae</taxon>
        <taxon>Avibacterium</taxon>
    </lineage>
</organism>
<dbReference type="InterPro" id="IPR018062">
    <property type="entry name" value="HTH_AraC-typ_CS"/>
</dbReference>
<evidence type="ECO:0000259" key="4">
    <source>
        <dbReference type="PROSITE" id="PS01124"/>
    </source>
</evidence>
<name>A0A447SNU9_AVIVO</name>
<dbReference type="InterPro" id="IPR028082">
    <property type="entry name" value="Peripla_BP_I"/>
</dbReference>
<dbReference type="InterPro" id="IPR046335">
    <property type="entry name" value="LacI/GalR-like_sensor"/>
</dbReference>
<keyword evidence="3" id="KW-0804">Transcription</keyword>
<sequence length="393" mass="45604">MQNIGKFYRIALLFNANKVYDRQVVEGVGQYLQASQCTWDIFMEDDFVYHKETIQSLSIDGIIADFDDPETADLLENINVPIIAVGGSYQNPEFYPRFPYVATDNYALIETAFLHLKQKGLNHFAFYGLPTENRQKHWSIERQNAFVDLMNKYDYPIHIYQGEQTNSQNWRQAQTNLINWIRTLPQQTGIIAVTDARARHLLQACETAKIAVPEQYCVIGIDNEELIQYLSRISLSSVSQGTKQIGYQAAKLLHRCLNGITISHKPLLIPPLKVEERSSTDYLSLRDPLVIQAMHYIRQRACQGIKVEQVLDHLRTSRSNLELRFKAEMNKTIHQVIHQQKMERAINLLRFSDIPIPEIAEVCGYPSLQYFYSVFKKEQQQTPKAFRDNWQNK</sequence>
<dbReference type="SUPFAM" id="SSF53822">
    <property type="entry name" value="Periplasmic binding protein-like I"/>
    <property type="match status" value="1"/>
</dbReference>
<evidence type="ECO:0000256" key="2">
    <source>
        <dbReference type="ARBA" id="ARBA00023125"/>
    </source>
</evidence>
<dbReference type="InterPro" id="IPR018060">
    <property type="entry name" value="HTH_AraC"/>
</dbReference>
<feature type="domain" description="HTH araC/xylS-type" evidence="4">
    <location>
        <begin position="291"/>
        <end position="389"/>
    </location>
</feature>
<dbReference type="Gene3D" id="3.40.50.2300">
    <property type="match status" value="2"/>
</dbReference>
<dbReference type="Pfam" id="PF13377">
    <property type="entry name" value="Peripla_BP_3"/>
    <property type="match status" value="1"/>
</dbReference>
<dbReference type="InterPro" id="IPR009057">
    <property type="entry name" value="Homeodomain-like_sf"/>
</dbReference>
<dbReference type="PANTHER" id="PTHR30146:SF24">
    <property type="entry name" value="XYLOSE OPERON REGULATORY PROTEIN"/>
    <property type="match status" value="1"/>
</dbReference>
<dbReference type="KEGG" id="avt:NCTC3438_00544"/>
<dbReference type="Pfam" id="PF12833">
    <property type="entry name" value="HTH_18"/>
    <property type="match status" value="1"/>
</dbReference>
<dbReference type="GO" id="GO:0000976">
    <property type="term" value="F:transcription cis-regulatory region binding"/>
    <property type="evidence" value="ECO:0007669"/>
    <property type="project" value="TreeGrafter"/>
</dbReference>
<dbReference type="Pfam" id="PF22177">
    <property type="entry name" value="PBP1_XylR"/>
    <property type="match status" value="1"/>
</dbReference>
<evidence type="ECO:0000313" key="6">
    <source>
        <dbReference type="Proteomes" id="UP000268198"/>
    </source>
</evidence>
<protein>
    <submittedName>
        <fullName evidence="5">Glucose-resistance amylase regulator</fullName>
    </submittedName>
</protein>
<dbReference type="SUPFAM" id="SSF46689">
    <property type="entry name" value="Homeodomain-like"/>
    <property type="match status" value="1"/>
</dbReference>
<keyword evidence="6" id="KW-1185">Reference proteome</keyword>
<dbReference type="InterPro" id="IPR054031">
    <property type="entry name" value="XylR_PBP1"/>
</dbReference>
<accession>A0A447SNU9</accession>
<dbReference type="RefSeq" id="WP_126371236.1">
    <property type="nucleotide sequence ID" value="NZ_JBMMGZ010000017.1"/>
</dbReference>
<dbReference type="AlphaFoldDB" id="A0A447SNU9"/>
<proteinExistence type="predicted"/>
<dbReference type="PANTHER" id="PTHR30146">
    <property type="entry name" value="LACI-RELATED TRANSCRIPTIONAL REPRESSOR"/>
    <property type="match status" value="1"/>
</dbReference>
<dbReference type="SMART" id="SM00342">
    <property type="entry name" value="HTH_ARAC"/>
    <property type="match status" value="1"/>
</dbReference>
<dbReference type="Gene3D" id="1.10.10.60">
    <property type="entry name" value="Homeodomain-like"/>
    <property type="match status" value="1"/>
</dbReference>
<reference evidence="5 6" key="1">
    <citation type="submission" date="2018-12" db="EMBL/GenBank/DDBJ databases">
        <authorList>
            <consortium name="Pathogen Informatics"/>
        </authorList>
    </citation>
    <scope>NUCLEOTIDE SEQUENCE [LARGE SCALE GENOMIC DNA]</scope>
    <source>
        <strain evidence="5 6">NCTC3438</strain>
    </source>
</reference>
<dbReference type="Proteomes" id="UP000268198">
    <property type="component" value="Chromosome"/>
</dbReference>
<dbReference type="CDD" id="cd01543">
    <property type="entry name" value="PBP1_XylR"/>
    <property type="match status" value="1"/>
</dbReference>
<evidence type="ECO:0000313" key="5">
    <source>
        <dbReference type="EMBL" id="VEB22611.1"/>
    </source>
</evidence>
<evidence type="ECO:0000256" key="3">
    <source>
        <dbReference type="ARBA" id="ARBA00023163"/>
    </source>
</evidence>
<keyword evidence="2" id="KW-0238">DNA-binding</keyword>
<evidence type="ECO:0000256" key="1">
    <source>
        <dbReference type="ARBA" id="ARBA00023015"/>
    </source>
</evidence>
<dbReference type="PROSITE" id="PS00041">
    <property type="entry name" value="HTH_ARAC_FAMILY_1"/>
    <property type="match status" value="1"/>
</dbReference>
<dbReference type="PROSITE" id="PS01124">
    <property type="entry name" value="HTH_ARAC_FAMILY_2"/>
    <property type="match status" value="1"/>
</dbReference>
<dbReference type="EMBL" id="LR134167">
    <property type="protein sequence ID" value="VEB22611.1"/>
    <property type="molecule type" value="Genomic_DNA"/>
</dbReference>
<dbReference type="OrthoDB" id="8766450at2"/>
<dbReference type="GO" id="GO:0003700">
    <property type="term" value="F:DNA-binding transcription factor activity"/>
    <property type="evidence" value="ECO:0007669"/>
    <property type="project" value="InterPro"/>
</dbReference>
<gene>
    <name evidence="5" type="primary">ccpA</name>
    <name evidence="5" type="ORF">NCTC3438_00544</name>
</gene>
<keyword evidence="1" id="KW-0805">Transcription regulation</keyword>